<reference evidence="3 4" key="1">
    <citation type="submission" date="2019-03" db="EMBL/GenBank/DDBJ databases">
        <title>Draft genome sequences of novel Actinobacteria.</title>
        <authorList>
            <person name="Sahin N."/>
            <person name="Ay H."/>
            <person name="Saygin H."/>
        </authorList>
    </citation>
    <scope>NUCLEOTIDE SEQUENCE [LARGE SCALE GENOMIC DNA]</scope>
    <source>
        <strain evidence="3 4">16K309</strain>
    </source>
</reference>
<dbReference type="OrthoDB" id="8611574at2"/>
<dbReference type="InterPro" id="IPR014044">
    <property type="entry name" value="CAP_dom"/>
</dbReference>
<comment type="caution">
    <text evidence="3">The sequence shown here is derived from an EMBL/GenBank/DDBJ whole genome shotgun (WGS) entry which is preliminary data.</text>
</comment>
<feature type="chain" id="PRO_5020397556" evidence="1">
    <location>
        <begin position="24"/>
        <end position="154"/>
    </location>
</feature>
<gene>
    <name evidence="3" type="ORF">E1181_08670</name>
</gene>
<evidence type="ECO:0000259" key="2">
    <source>
        <dbReference type="Pfam" id="PF00188"/>
    </source>
</evidence>
<dbReference type="RefSeq" id="WP_132673444.1">
    <property type="nucleotide sequence ID" value="NZ_SMKS01000009.1"/>
</dbReference>
<protein>
    <submittedName>
        <fullName evidence="3">CAP domain-containing protein</fullName>
    </submittedName>
</protein>
<keyword evidence="4" id="KW-1185">Reference proteome</keyword>
<dbReference type="EMBL" id="SMKS01000009">
    <property type="protein sequence ID" value="TDD07861.1"/>
    <property type="molecule type" value="Genomic_DNA"/>
</dbReference>
<keyword evidence="1" id="KW-0732">Signal</keyword>
<evidence type="ECO:0000313" key="4">
    <source>
        <dbReference type="Proteomes" id="UP000295674"/>
    </source>
</evidence>
<feature type="domain" description="SCP" evidence="2">
    <location>
        <begin position="41"/>
        <end position="152"/>
    </location>
</feature>
<sequence>MTPKTTLSAVAAALLIGAGMSAAAVSMSAAPAPPVEDEVVALVNKARAGAGCAPLTVDGRLTKAATEHSADMARRGYFSHTTPEGVTFGERVRAAGYPSPGAENIARGHTSADQVVDGWLKSRGHRKNIMNCSLRTIGVGVEHNGNYWTQDFGR</sequence>
<dbReference type="AlphaFoldDB" id="A0A4R4VRN3"/>
<dbReference type="Proteomes" id="UP000295674">
    <property type="component" value="Unassembled WGS sequence"/>
</dbReference>
<accession>A0A4R4VRN3</accession>
<organism evidence="3 4">
    <name type="scientific">Saccharopolyspora terrae</name>
    <dbReference type="NCBI Taxonomy" id="2530384"/>
    <lineage>
        <taxon>Bacteria</taxon>
        <taxon>Bacillati</taxon>
        <taxon>Actinomycetota</taxon>
        <taxon>Actinomycetes</taxon>
        <taxon>Pseudonocardiales</taxon>
        <taxon>Pseudonocardiaceae</taxon>
        <taxon>Saccharopolyspora</taxon>
    </lineage>
</organism>
<evidence type="ECO:0000256" key="1">
    <source>
        <dbReference type="SAM" id="SignalP"/>
    </source>
</evidence>
<evidence type="ECO:0000313" key="3">
    <source>
        <dbReference type="EMBL" id="TDD07861.1"/>
    </source>
</evidence>
<dbReference type="SUPFAM" id="SSF55797">
    <property type="entry name" value="PR-1-like"/>
    <property type="match status" value="1"/>
</dbReference>
<dbReference type="PANTHER" id="PTHR31157">
    <property type="entry name" value="SCP DOMAIN-CONTAINING PROTEIN"/>
    <property type="match status" value="1"/>
</dbReference>
<dbReference type="InterPro" id="IPR035940">
    <property type="entry name" value="CAP_sf"/>
</dbReference>
<proteinExistence type="predicted"/>
<dbReference type="CDD" id="cd05379">
    <property type="entry name" value="CAP_bacterial"/>
    <property type="match status" value="1"/>
</dbReference>
<dbReference type="Gene3D" id="3.40.33.10">
    <property type="entry name" value="CAP"/>
    <property type="match status" value="1"/>
</dbReference>
<feature type="signal peptide" evidence="1">
    <location>
        <begin position="1"/>
        <end position="23"/>
    </location>
</feature>
<name>A0A4R4VRN3_9PSEU</name>
<dbReference type="PANTHER" id="PTHR31157:SF1">
    <property type="entry name" value="SCP DOMAIN-CONTAINING PROTEIN"/>
    <property type="match status" value="1"/>
</dbReference>
<dbReference type="Pfam" id="PF00188">
    <property type="entry name" value="CAP"/>
    <property type="match status" value="1"/>
</dbReference>